<dbReference type="InterPro" id="IPR038107">
    <property type="entry name" value="Glycos_transf_N_sf"/>
</dbReference>
<dbReference type="EC" id="2.4.99.12" evidence="2 9"/>
<dbReference type="GO" id="GO:0009244">
    <property type="term" value="P:lipopolysaccharide core region biosynthetic process"/>
    <property type="evidence" value="ECO:0007669"/>
    <property type="project" value="UniProtKB-UniRule"/>
</dbReference>
<dbReference type="AlphaFoldDB" id="A0A1G6GMD8"/>
<organism evidence="11 12">
    <name type="scientific">Acinetobacter boissieri</name>
    <dbReference type="NCBI Taxonomy" id="1219383"/>
    <lineage>
        <taxon>Bacteria</taxon>
        <taxon>Pseudomonadati</taxon>
        <taxon>Pseudomonadota</taxon>
        <taxon>Gammaproteobacteria</taxon>
        <taxon>Moraxellales</taxon>
        <taxon>Moraxellaceae</taxon>
        <taxon>Acinetobacter</taxon>
    </lineage>
</organism>
<dbReference type="Pfam" id="PF04413">
    <property type="entry name" value="Glycos_transf_N"/>
    <property type="match status" value="1"/>
</dbReference>
<dbReference type="EMBL" id="FMYL01000001">
    <property type="protein sequence ID" value="SDB82326.1"/>
    <property type="molecule type" value="Genomic_DNA"/>
</dbReference>
<reference evidence="12" key="1">
    <citation type="submission" date="2016-09" db="EMBL/GenBank/DDBJ databases">
        <authorList>
            <person name="Varghese N."/>
            <person name="Submissions S."/>
        </authorList>
    </citation>
    <scope>NUCLEOTIDE SEQUENCE [LARGE SCALE GENOMIC DNA]</scope>
    <source>
        <strain evidence="12">ANC 4422</strain>
    </source>
</reference>
<dbReference type="InterPro" id="IPR039901">
    <property type="entry name" value="Kdotransferase"/>
</dbReference>
<dbReference type="PANTHER" id="PTHR42755:SF1">
    <property type="entry name" value="3-DEOXY-D-MANNO-OCTULOSONIC ACID TRANSFERASE, MITOCHONDRIAL-RELATED"/>
    <property type="match status" value="1"/>
</dbReference>
<evidence type="ECO:0000256" key="5">
    <source>
        <dbReference type="ARBA" id="ARBA00031445"/>
    </source>
</evidence>
<feature type="site" description="Transition state stabilizer" evidence="8">
    <location>
        <position position="211"/>
    </location>
</feature>
<sequence>MRPPFWYQLALKVIQPLYRSRIRKRSTDTHALQQELSERFGPFVTPKHRHSLWFHAVSVGETNAAQPLIEHYLAQGQAVLVTNTTKTGQARAKALFEHKYPELFQAVFLPADLRANILQFLACYQPKLVLLMETELWPNLLSCLHEKGIATLLLNARLSAKSAQGYARFKRLTVPMLQQLNWIAAQDQATLQRFQTLGKDAQYMQVLGNIKFDIHAPTWVTKKAQDLYSTWQLQQRKVLVLASTHAPEEQQLLNALLEHLKKDPSLLCIVVPRHPERFDTVYAEIQQLGLLVKRRSLQENVDAHTQVYLADSMGELWLWYALAHVAYVGGSLNEPGGGHNILEPIALSVATVLGKNYFNFQSVVDEFIEQQAVDVVDTALQAIERCIYLLQYPIERHTMVVQANTVFKRNQGSLQRHIALIDQFLAMP</sequence>
<dbReference type="PANTHER" id="PTHR42755">
    <property type="entry name" value="3-DEOXY-MANNO-OCTULOSONATE CYTIDYLYLTRANSFERASE"/>
    <property type="match status" value="1"/>
</dbReference>
<keyword evidence="12" id="KW-1185">Reference proteome</keyword>
<dbReference type="InterPro" id="IPR007507">
    <property type="entry name" value="Glycos_transf_N"/>
</dbReference>
<evidence type="ECO:0000256" key="3">
    <source>
        <dbReference type="ARBA" id="ARBA00019077"/>
    </source>
</evidence>
<dbReference type="GO" id="GO:0009245">
    <property type="term" value="P:lipid A biosynthetic process"/>
    <property type="evidence" value="ECO:0007669"/>
    <property type="project" value="TreeGrafter"/>
</dbReference>
<dbReference type="UniPathway" id="UPA00958"/>
<keyword evidence="9" id="KW-0472">Membrane</keyword>
<dbReference type="GO" id="GO:0005886">
    <property type="term" value="C:plasma membrane"/>
    <property type="evidence" value="ECO:0007669"/>
    <property type="project" value="UniProtKB-SubCell"/>
</dbReference>
<keyword evidence="9" id="KW-0448">Lipopolysaccharide biosynthesis</keyword>
<evidence type="ECO:0000313" key="11">
    <source>
        <dbReference type="EMBL" id="SDB82326.1"/>
    </source>
</evidence>
<feature type="site" description="Transition state stabilizer" evidence="8">
    <location>
        <position position="133"/>
    </location>
</feature>
<comment type="subcellular location">
    <subcellularLocation>
        <location evidence="9">Cell membrane</location>
    </subcellularLocation>
</comment>
<accession>A0A1G6GMD8</accession>
<dbReference type="OrthoDB" id="9789797at2"/>
<dbReference type="SUPFAM" id="SSF53756">
    <property type="entry name" value="UDP-Glycosyltransferase/glycogen phosphorylase"/>
    <property type="match status" value="1"/>
</dbReference>
<name>A0A1G6GMD8_9GAMM</name>
<dbReference type="Proteomes" id="UP000242501">
    <property type="component" value="Unassembled WGS sequence"/>
</dbReference>
<evidence type="ECO:0000256" key="7">
    <source>
        <dbReference type="PIRSR" id="PIRSR639901-1"/>
    </source>
</evidence>
<evidence type="ECO:0000259" key="10">
    <source>
        <dbReference type="Pfam" id="PF04413"/>
    </source>
</evidence>
<gene>
    <name evidence="11" type="ORF">SAMN05421733_101306</name>
</gene>
<comment type="function">
    <text evidence="9">Involved in lipopolysaccharide (LPS) biosynthesis. Catalyzes the transfer of 3-deoxy-D-manno-octulosonate (Kdo) residue(s) from CMP-Kdo to lipid IV(A), the tetraacyldisaccharide-1,4'-bisphosphate precursor of lipid A.</text>
</comment>
<comment type="similarity">
    <text evidence="9">Belongs to the glycosyltransferase group 1 family.</text>
</comment>
<evidence type="ECO:0000256" key="4">
    <source>
        <dbReference type="ARBA" id="ARBA00022679"/>
    </source>
</evidence>
<dbReference type="Gene3D" id="3.40.50.2000">
    <property type="entry name" value="Glycogen Phosphorylase B"/>
    <property type="match status" value="1"/>
</dbReference>
<evidence type="ECO:0000313" key="12">
    <source>
        <dbReference type="Proteomes" id="UP000242501"/>
    </source>
</evidence>
<comment type="pathway">
    <text evidence="1 9">Bacterial outer membrane biogenesis; LPS core biosynthesis.</text>
</comment>
<dbReference type="STRING" id="1219383.SAMN05421733_101306"/>
<dbReference type="Gene3D" id="3.40.50.11720">
    <property type="entry name" value="3-Deoxy-D-manno-octulosonic-acid transferase, N-terminal domain"/>
    <property type="match status" value="1"/>
</dbReference>
<feature type="active site" description="Proton acceptor" evidence="7">
    <location>
        <position position="61"/>
    </location>
</feature>
<proteinExistence type="inferred from homology"/>
<keyword evidence="9" id="KW-1003">Cell membrane</keyword>
<protein>
    <recommendedName>
        <fullName evidence="3 9">3-deoxy-D-manno-octulosonic acid transferase</fullName>
        <shortName evidence="9">Kdo transferase</shortName>
        <ecNumber evidence="2 9">2.4.99.12</ecNumber>
    </recommendedName>
    <alternativeName>
        <fullName evidence="5 9">Lipid IV(A) 3-deoxy-D-manno-octulosonic acid transferase</fullName>
    </alternativeName>
</protein>
<comment type="catalytic activity">
    <reaction evidence="6 9">
        <text>lipid IVA (E. coli) + CMP-3-deoxy-beta-D-manno-octulosonate = alpha-Kdo-(2-&gt;6)-lipid IVA (E. coli) + CMP + H(+)</text>
        <dbReference type="Rhea" id="RHEA:28066"/>
        <dbReference type="ChEBI" id="CHEBI:15378"/>
        <dbReference type="ChEBI" id="CHEBI:58603"/>
        <dbReference type="ChEBI" id="CHEBI:60364"/>
        <dbReference type="ChEBI" id="CHEBI:60377"/>
        <dbReference type="ChEBI" id="CHEBI:85987"/>
        <dbReference type="EC" id="2.4.99.12"/>
    </reaction>
</comment>
<evidence type="ECO:0000256" key="9">
    <source>
        <dbReference type="RuleBase" id="RU365103"/>
    </source>
</evidence>
<dbReference type="RefSeq" id="WP_092746564.1">
    <property type="nucleotide sequence ID" value="NZ_FMYL01000001.1"/>
</dbReference>
<keyword evidence="4 9" id="KW-0808">Transferase</keyword>
<evidence type="ECO:0000256" key="1">
    <source>
        <dbReference type="ARBA" id="ARBA00004713"/>
    </source>
</evidence>
<dbReference type="GO" id="GO:0043842">
    <property type="term" value="F:Kdo transferase activity"/>
    <property type="evidence" value="ECO:0007669"/>
    <property type="project" value="UniProtKB-EC"/>
</dbReference>
<evidence type="ECO:0000256" key="6">
    <source>
        <dbReference type="ARBA" id="ARBA00049183"/>
    </source>
</evidence>
<evidence type="ECO:0000256" key="2">
    <source>
        <dbReference type="ARBA" id="ARBA00012621"/>
    </source>
</evidence>
<feature type="domain" description="3-deoxy-D-manno-octulosonic-acid transferase N-terminal" evidence="10">
    <location>
        <begin position="35"/>
        <end position="214"/>
    </location>
</feature>
<evidence type="ECO:0000256" key="8">
    <source>
        <dbReference type="PIRSR" id="PIRSR639901-2"/>
    </source>
</evidence>